<feature type="domain" description="Amidohydrolase-related" evidence="1">
    <location>
        <begin position="137"/>
        <end position="313"/>
    </location>
</feature>
<dbReference type="AlphaFoldDB" id="A0A1G2NZ94"/>
<dbReference type="Gene3D" id="3.20.20.140">
    <property type="entry name" value="Metal-dependent hydrolases"/>
    <property type="match status" value="1"/>
</dbReference>
<evidence type="ECO:0000259" key="1">
    <source>
        <dbReference type="Pfam" id="PF04909"/>
    </source>
</evidence>
<dbReference type="EMBL" id="MHSH01000027">
    <property type="protein sequence ID" value="OHA41416.1"/>
    <property type="molecule type" value="Genomic_DNA"/>
</dbReference>
<comment type="caution">
    <text evidence="2">The sequence shown here is derived from an EMBL/GenBank/DDBJ whole genome shotgun (WGS) entry which is preliminary data.</text>
</comment>
<reference evidence="2 3" key="1">
    <citation type="journal article" date="2016" name="Nat. Commun.">
        <title>Thousands of microbial genomes shed light on interconnected biogeochemical processes in an aquifer system.</title>
        <authorList>
            <person name="Anantharaman K."/>
            <person name="Brown C.T."/>
            <person name="Hug L.A."/>
            <person name="Sharon I."/>
            <person name="Castelle C.J."/>
            <person name="Probst A.J."/>
            <person name="Thomas B.C."/>
            <person name="Singh A."/>
            <person name="Wilkins M.J."/>
            <person name="Karaoz U."/>
            <person name="Brodie E.L."/>
            <person name="Williams K.H."/>
            <person name="Hubbard S.S."/>
            <person name="Banfield J.F."/>
        </authorList>
    </citation>
    <scope>NUCLEOTIDE SEQUENCE [LARGE SCALE GENOMIC DNA]</scope>
</reference>
<proteinExistence type="predicted"/>
<dbReference type="InterPro" id="IPR006680">
    <property type="entry name" value="Amidohydro-rel"/>
</dbReference>
<evidence type="ECO:0000313" key="3">
    <source>
        <dbReference type="Proteomes" id="UP000176429"/>
    </source>
</evidence>
<dbReference type="InterPro" id="IPR032466">
    <property type="entry name" value="Metal_Hydrolase"/>
</dbReference>
<dbReference type="GO" id="GO:0016787">
    <property type="term" value="F:hydrolase activity"/>
    <property type="evidence" value="ECO:0007669"/>
    <property type="project" value="InterPro"/>
</dbReference>
<accession>A0A1G2NZ94</accession>
<protein>
    <recommendedName>
        <fullName evidence="1">Amidohydrolase-related domain-containing protein</fullName>
    </recommendedName>
</protein>
<dbReference type="SUPFAM" id="SSF51556">
    <property type="entry name" value="Metallo-dependent hydrolases"/>
    <property type="match status" value="1"/>
</dbReference>
<dbReference type="Proteomes" id="UP000176429">
    <property type="component" value="Unassembled WGS sequence"/>
</dbReference>
<gene>
    <name evidence="2" type="ORF">A3H68_02210</name>
</gene>
<sequence>MTKQAVVNILTEVRKLKEKSGLTIVDSHIHPLDVMGVVHYSETRSDCPDQDYLQPGILEKFNYNKIEKLGSRAYFKLHPRGVEGIIEKTYQHVNVDRMIKEMEASLTDKGVLLSLDPWAPTETVGKKYSHDSRFLILGSIDVNEIDVSEIEKKILSYIQSYNIVGLKFHPNLQNFKPQPSHNNPLIGERLHKIYDVAARNNLYLLFHGGISNFTKKINKRYEVSERSRHNALLKNFVNKDGTSELFSYGMPIVIAHIGHYGMVNIDYSLVSEICKKYPNVFFDTSGVSSHTIGKTINMVPSDRLIFGSDALYNRIAYNIAFLYNAVMGSGVYETWETSLVNILGRNFYNYILK</sequence>
<evidence type="ECO:0000313" key="2">
    <source>
        <dbReference type="EMBL" id="OHA41416.1"/>
    </source>
</evidence>
<name>A0A1G2NZ94_9BACT</name>
<dbReference type="Pfam" id="PF04909">
    <property type="entry name" value="Amidohydro_2"/>
    <property type="match status" value="1"/>
</dbReference>
<organism evidence="2 3">
    <name type="scientific">Candidatus Taylorbacteria bacterium RIFCSPLOWO2_02_FULL_46_40</name>
    <dbReference type="NCBI Taxonomy" id="1802329"/>
    <lineage>
        <taxon>Bacteria</taxon>
        <taxon>Candidatus Tayloriibacteriota</taxon>
    </lineage>
</organism>